<dbReference type="EMBL" id="SNRY01008756">
    <property type="protein sequence ID" value="KAA6308022.1"/>
    <property type="molecule type" value="Genomic_DNA"/>
</dbReference>
<feature type="non-terminal residue" evidence="2">
    <location>
        <position position="1"/>
    </location>
</feature>
<feature type="domain" description="DUF4301" evidence="1">
    <location>
        <begin position="13"/>
        <end position="268"/>
    </location>
</feature>
<sequence length="268" mass="30315">SITFKINIMITPDDKKQLAEKGISEAQITEQLSCFQKGFPYLKLEATASTQKGILALTADEQQRYLSAWYDYTQTGKRIMKFVPASGAASRMFKDLFEFLEVDYDVPATKFEQTFFTSINNFAFYEDLNEACVSIEGKDIASLIAEGKYKAIVSALLDVSGLNYGFLPKGLLKFHKYENRTRTSVEEHLVEGALYATGKTKEVNIHFTVSAEHYELFKTLIAEKTADYTKRYGVDYDISFSKQKSSTDTIAAGADNTPFRDNDRLVFR</sequence>
<name>A0A5J4PFE8_9ZZZZ</name>
<feature type="non-terminal residue" evidence="2">
    <location>
        <position position="268"/>
    </location>
</feature>
<dbReference type="Pfam" id="PF14134">
    <property type="entry name" value="DUF4301"/>
    <property type="match status" value="1"/>
</dbReference>
<evidence type="ECO:0000259" key="1">
    <source>
        <dbReference type="Pfam" id="PF14134"/>
    </source>
</evidence>
<evidence type="ECO:0000313" key="2">
    <source>
        <dbReference type="EMBL" id="KAA6308022.1"/>
    </source>
</evidence>
<comment type="caution">
    <text evidence="2">The sequence shown here is derived from an EMBL/GenBank/DDBJ whole genome shotgun (WGS) entry which is preliminary data.</text>
</comment>
<accession>A0A5J4PFE8</accession>
<protein>
    <recommendedName>
        <fullName evidence="1">DUF4301 domain-containing protein</fullName>
    </recommendedName>
</protein>
<reference evidence="2" key="1">
    <citation type="submission" date="2019-03" db="EMBL/GenBank/DDBJ databases">
        <title>Single cell metagenomics reveals metabolic interactions within the superorganism composed of flagellate Streblomastix strix and complex community of Bacteroidetes bacteria on its surface.</title>
        <authorList>
            <person name="Treitli S.C."/>
            <person name="Kolisko M."/>
            <person name="Husnik F."/>
            <person name="Keeling P."/>
            <person name="Hampl V."/>
        </authorList>
    </citation>
    <scope>NUCLEOTIDE SEQUENCE</scope>
    <source>
        <strain evidence="2">STM</strain>
    </source>
</reference>
<dbReference type="InterPro" id="IPR025393">
    <property type="entry name" value="DUF4301"/>
</dbReference>
<proteinExistence type="predicted"/>
<organism evidence="2">
    <name type="scientific">termite gut metagenome</name>
    <dbReference type="NCBI Taxonomy" id="433724"/>
    <lineage>
        <taxon>unclassified sequences</taxon>
        <taxon>metagenomes</taxon>
        <taxon>organismal metagenomes</taxon>
    </lineage>
</organism>
<dbReference type="AlphaFoldDB" id="A0A5J4PFE8"/>
<gene>
    <name evidence="2" type="ORF">EZS27_040304</name>
</gene>